<dbReference type="Proteomes" id="UP001283361">
    <property type="component" value="Unassembled WGS sequence"/>
</dbReference>
<reference evidence="4" key="1">
    <citation type="journal article" date="2023" name="G3 (Bethesda)">
        <title>A reference genome for the long-term kleptoplast-retaining sea slug Elysia crispata morphotype clarki.</title>
        <authorList>
            <person name="Eastman K.E."/>
            <person name="Pendleton A.L."/>
            <person name="Shaikh M.A."/>
            <person name="Suttiyut T."/>
            <person name="Ogas R."/>
            <person name="Tomko P."/>
            <person name="Gavelis G."/>
            <person name="Widhalm J.R."/>
            <person name="Wisecaver J.H."/>
        </authorList>
    </citation>
    <scope>NUCLEOTIDE SEQUENCE</scope>
    <source>
        <strain evidence="4">ECLA1</strain>
    </source>
</reference>
<dbReference type="InterPro" id="IPR016187">
    <property type="entry name" value="CTDL_fold"/>
</dbReference>
<feature type="compositionally biased region" description="Polar residues" evidence="1">
    <location>
        <begin position="280"/>
        <end position="292"/>
    </location>
</feature>
<evidence type="ECO:0000256" key="1">
    <source>
        <dbReference type="SAM" id="MobiDB-lite"/>
    </source>
</evidence>
<name>A0AAE1D285_9GAST</name>
<dbReference type="InterPro" id="IPR016186">
    <property type="entry name" value="C-type_lectin-like/link_sf"/>
</dbReference>
<dbReference type="Gene3D" id="3.10.100.10">
    <property type="entry name" value="Mannose-Binding Protein A, subunit A"/>
    <property type="match status" value="1"/>
</dbReference>
<sequence>MEQNHDTDQSFDTMKFLFLFFLPLNVLANETCHLSPITPVCPAGFDLLQNPSQCVHYTFQAFNWSEGRAYCQKADADLLILRSYEMARSVYYYLQRKQETFYWLALNDIDNEGQWVWDIPLSHFGNVTNQTKIDVVDGPYHYFRKGHPIRNNPRRERDHDCSVIEPESSQFVDTHCSLRYKTMCQLHVQPEDIAATCSLHLSQSPTFLVHSSADRTNLGSNTTVDHSSADVTTPRSHPSSQSPTTVEHSSADVATPRSHPSSQSPTTVAHSSADVATPRSHPSSQSPTTVEHSSADVATPCSHPSSQSPTTVEHSSADVASLGLNSKVQSYSSVVHNSADVATPG</sequence>
<accession>A0AAE1D285</accession>
<dbReference type="AlphaFoldDB" id="A0AAE1D285"/>
<evidence type="ECO:0000259" key="3">
    <source>
        <dbReference type="PROSITE" id="PS50041"/>
    </source>
</evidence>
<dbReference type="EMBL" id="JAWDGP010005803">
    <property type="protein sequence ID" value="KAK3751939.1"/>
    <property type="molecule type" value="Genomic_DNA"/>
</dbReference>
<protein>
    <recommendedName>
        <fullName evidence="3">C-type lectin domain-containing protein</fullName>
    </recommendedName>
</protein>
<dbReference type="InterPro" id="IPR001304">
    <property type="entry name" value="C-type_lectin-like"/>
</dbReference>
<feature type="domain" description="C-type lectin" evidence="3">
    <location>
        <begin position="50"/>
        <end position="185"/>
    </location>
</feature>
<gene>
    <name evidence="4" type="ORF">RRG08_046214</name>
</gene>
<evidence type="ECO:0000313" key="4">
    <source>
        <dbReference type="EMBL" id="KAK3751939.1"/>
    </source>
</evidence>
<feature type="compositionally biased region" description="Polar residues" evidence="1">
    <location>
        <begin position="302"/>
        <end position="314"/>
    </location>
</feature>
<dbReference type="SMART" id="SM00034">
    <property type="entry name" value="CLECT"/>
    <property type="match status" value="1"/>
</dbReference>
<feature type="region of interest" description="Disordered" evidence="1">
    <location>
        <begin position="216"/>
        <end position="317"/>
    </location>
</feature>
<feature type="chain" id="PRO_5042074047" description="C-type lectin domain-containing protein" evidence="2">
    <location>
        <begin position="29"/>
        <end position="345"/>
    </location>
</feature>
<proteinExistence type="predicted"/>
<feature type="compositionally biased region" description="Polar residues" evidence="1">
    <location>
        <begin position="258"/>
        <end position="270"/>
    </location>
</feature>
<keyword evidence="5" id="KW-1185">Reference proteome</keyword>
<evidence type="ECO:0000256" key="2">
    <source>
        <dbReference type="SAM" id="SignalP"/>
    </source>
</evidence>
<comment type="caution">
    <text evidence="4">The sequence shown here is derived from an EMBL/GenBank/DDBJ whole genome shotgun (WGS) entry which is preliminary data.</text>
</comment>
<feature type="signal peptide" evidence="2">
    <location>
        <begin position="1"/>
        <end position="28"/>
    </location>
</feature>
<dbReference type="PROSITE" id="PS50041">
    <property type="entry name" value="C_TYPE_LECTIN_2"/>
    <property type="match status" value="1"/>
</dbReference>
<evidence type="ECO:0000313" key="5">
    <source>
        <dbReference type="Proteomes" id="UP001283361"/>
    </source>
</evidence>
<dbReference type="Pfam" id="PF00059">
    <property type="entry name" value="Lectin_C"/>
    <property type="match status" value="1"/>
</dbReference>
<dbReference type="SUPFAM" id="SSF56436">
    <property type="entry name" value="C-type lectin-like"/>
    <property type="match status" value="1"/>
</dbReference>
<organism evidence="4 5">
    <name type="scientific">Elysia crispata</name>
    <name type="common">lettuce slug</name>
    <dbReference type="NCBI Taxonomy" id="231223"/>
    <lineage>
        <taxon>Eukaryota</taxon>
        <taxon>Metazoa</taxon>
        <taxon>Spiralia</taxon>
        <taxon>Lophotrochozoa</taxon>
        <taxon>Mollusca</taxon>
        <taxon>Gastropoda</taxon>
        <taxon>Heterobranchia</taxon>
        <taxon>Euthyneura</taxon>
        <taxon>Panpulmonata</taxon>
        <taxon>Sacoglossa</taxon>
        <taxon>Placobranchoidea</taxon>
        <taxon>Plakobranchidae</taxon>
        <taxon>Elysia</taxon>
    </lineage>
</organism>
<feature type="compositionally biased region" description="Polar residues" evidence="1">
    <location>
        <begin position="216"/>
        <end position="248"/>
    </location>
</feature>
<keyword evidence="2" id="KW-0732">Signal</keyword>